<proteinExistence type="predicted"/>
<keyword evidence="1" id="KW-0862">Zinc</keyword>
<dbReference type="SMART" id="SM00343">
    <property type="entry name" value="ZnF_C2HC"/>
    <property type="match status" value="2"/>
</dbReference>
<accession>A0ABQ8JFH0</accession>
<gene>
    <name evidence="3" type="ORF">DERP_015441</name>
</gene>
<dbReference type="Gene3D" id="4.10.60.10">
    <property type="entry name" value="Zinc finger, CCHC-type"/>
    <property type="match status" value="1"/>
</dbReference>
<dbReference type="PROSITE" id="PS50158">
    <property type="entry name" value="ZF_CCHC"/>
    <property type="match status" value="1"/>
</dbReference>
<keyword evidence="1" id="KW-0479">Metal-binding</keyword>
<reference evidence="3 4" key="2">
    <citation type="journal article" date="2022" name="Mol. Biol. Evol.">
        <title>Comparative Genomics Reveals Insights into the Divergent Evolution of Astigmatic Mites and Household Pest Adaptations.</title>
        <authorList>
            <person name="Xiong Q."/>
            <person name="Wan A.T."/>
            <person name="Liu X."/>
            <person name="Fung C.S."/>
            <person name="Xiao X."/>
            <person name="Malainual N."/>
            <person name="Hou J."/>
            <person name="Wang L."/>
            <person name="Wang M."/>
            <person name="Yang K.Y."/>
            <person name="Cui Y."/>
            <person name="Leung E.L."/>
            <person name="Nong W."/>
            <person name="Shin S.K."/>
            <person name="Au S.W."/>
            <person name="Jeong K.Y."/>
            <person name="Chew F.T."/>
            <person name="Hui J.H."/>
            <person name="Leung T.F."/>
            <person name="Tungtrongchitr A."/>
            <person name="Zhong N."/>
            <person name="Liu Z."/>
            <person name="Tsui S.K."/>
        </authorList>
    </citation>
    <scope>NUCLEOTIDE SEQUENCE [LARGE SCALE GENOMIC DNA]</scope>
    <source>
        <strain evidence="3">Derp</strain>
    </source>
</reference>
<sequence length="158" mass="18360">CKAMPDEFDCIKNLVWYSNHDKNTLDFVQELARERQQRIAEEKPRQIVQQNAFLTNKRNVKCFQCGLEGHVMRMCPKNEERPKVLLQGGGIGHRAMICPNDVNASHPPLKEMYDLMHRISADLMDIKDHLGEIENHSGYRYVLHLVEHHSSFGGVYFL</sequence>
<evidence type="ECO:0000313" key="4">
    <source>
        <dbReference type="Proteomes" id="UP000887458"/>
    </source>
</evidence>
<feature type="non-terminal residue" evidence="3">
    <location>
        <position position="1"/>
    </location>
</feature>
<dbReference type="EMBL" id="NJHN03000042">
    <property type="protein sequence ID" value="KAH9421344.1"/>
    <property type="molecule type" value="Genomic_DNA"/>
</dbReference>
<keyword evidence="1" id="KW-0863">Zinc-finger</keyword>
<dbReference type="InterPro" id="IPR036875">
    <property type="entry name" value="Znf_CCHC_sf"/>
</dbReference>
<dbReference type="SUPFAM" id="SSF57756">
    <property type="entry name" value="Retrovirus zinc finger-like domains"/>
    <property type="match status" value="1"/>
</dbReference>
<reference evidence="3 4" key="1">
    <citation type="journal article" date="2018" name="J. Allergy Clin. Immunol.">
        <title>High-quality assembly of Dermatophagoides pteronyssinus genome and transcriptome reveals a wide range of novel allergens.</title>
        <authorList>
            <person name="Liu X.Y."/>
            <person name="Yang K.Y."/>
            <person name="Wang M.Q."/>
            <person name="Kwok J.S."/>
            <person name="Zeng X."/>
            <person name="Yang Z."/>
            <person name="Xiao X.J."/>
            <person name="Lau C.P."/>
            <person name="Li Y."/>
            <person name="Huang Z.M."/>
            <person name="Ba J.G."/>
            <person name="Yim A.K."/>
            <person name="Ouyang C.Y."/>
            <person name="Ngai S.M."/>
            <person name="Chan T.F."/>
            <person name="Leung E.L."/>
            <person name="Liu L."/>
            <person name="Liu Z.G."/>
            <person name="Tsui S.K."/>
        </authorList>
    </citation>
    <scope>NUCLEOTIDE SEQUENCE [LARGE SCALE GENOMIC DNA]</scope>
    <source>
        <strain evidence="3">Derp</strain>
    </source>
</reference>
<protein>
    <recommendedName>
        <fullName evidence="2">CCHC-type domain-containing protein</fullName>
    </recommendedName>
</protein>
<feature type="domain" description="CCHC-type" evidence="2">
    <location>
        <begin position="61"/>
        <end position="77"/>
    </location>
</feature>
<dbReference type="Pfam" id="PF00098">
    <property type="entry name" value="zf-CCHC"/>
    <property type="match status" value="1"/>
</dbReference>
<comment type="caution">
    <text evidence="3">The sequence shown here is derived from an EMBL/GenBank/DDBJ whole genome shotgun (WGS) entry which is preliminary data.</text>
</comment>
<dbReference type="Proteomes" id="UP000887458">
    <property type="component" value="Unassembled WGS sequence"/>
</dbReference>
<organism evidence="3 4">
    <name type="scientific">Dermatophagoides pteronyssinus</name>
    <name type="common">European house dust mite</name>
    <dbReference type="NCBI Taxonomy" id="6956"/>
    <lineage>
        <taxon>Eukaryota</taxon>
        <taxon>Metazoa</taxon>
        <taxon>Ecdysozoa</taxon>
        <taxon>Arthropoda</taxon>
        <taxon>Chelicerata</taxon>
        <taxon>Arachnida</taxon>
        <taxon>Acari</taxon>
        <taxon>Acariformes</taxon>
        <taxon>Sarcoptiformes</taxon>
        <taxon>Astigmata</taxon>
        <taxon>Psoroptidia</taxon>
        <taxon>Analgoidea</taxon>
        <taxon>Pyroglyphidae</taxon>
        <taxon>Dermatophagoidinae</taxon>
        <taxon>Dermatophagoides</taxon>
    </lineage>
</organism>
<evidence type="ECO:0000256" key="1">
    <source>
        <dbReference type="PROSITE-ProRule" id="PRU00047"/>
    </source>
</evidence>
<dbReference type="InterPro" id="IPR001878">
    <property type="entry name" value="Znf_CCHC"/>
</dbReference>
<evidence type="ECO:0000259" key="2">
    <source>
        <dbReference type="PROSITE" id="PS50158"/>
    </source>
</evidence>
<evidence type="ECO:0000313" key="3">
    <source>
        <dbReference type="EMBL" id="KAH9421344.1"/>
    </source>
</evidence>
<keyword evidence="4" id="KW-1185">Reference proteome</keyword>
<name>A0ABQ8JFH0_DERPT</name>